<dbReference type="Pfam" id="PF07690">
    <property type="entry name" value="MFS_1"/>
    <property type="match status" value="1"/>
</dbReference>
<evidence type="ECO:0000313" key="6">
    <source>
        <dbReference type="EMBL" id="VDO89663.1"/>
    </source>
</evidence>
<evidence type="ECO:0000256" key="2">
    <source>
        <dbReference type="ARBA" id="ARBA00022692"/>
    </source>
</evidence>
<evidence type="ECO:0000259" key="5">
    <source>
        <dbReference type="PROSITE" id="PS50850"/>
    </source>
</evidence>
<organism evidence="6">
    <name type="scientific">Heligmosomoides polygyrus</name>
    <name type="common">Parasitic roundworm</name>
    <dbReference type="NCBI Taxonomy" id="6339"/>
    <lineage>
        <taxon>Eukaryota</taxon>
        <taxon>Metazoa</taxon>
        <taxon>Ecdysozoa</taxon>
        <taxon>Nematoda</taxon>
        <taxon>Chromadorea</taxon>
        <taxon>Rhabditida</taxon>
        <taxon>Rhabditina</taxon>
        <taxon>Rhabditomorpha</taxon>
        <taxon>Strongyloidea</taxon>
        <taxon>Heligmosomidae</taxon>
        <taxon>Heligmosomoides</taxon>
    </lineage>
</organism>
<dbReference type="OrthoDB" id="2985014at2759"/>
<sequence length="517" mass="56950">MHLAITMTCMVNSTAVSIMEDKIFHPEHTNITLEVIMDADEANFTLPDSRCQRQADDGHPIVVDYGPTCNTLFQGTLFWSHQTQNIIFSATFWGALLVIGPSMLIWHCCSPRLLLFAALLVYVASTSVTPWLALRLGPIAVFAARLFMGFGEGFVIPSVNALIANWFPVEEKSTALALYTAGNQLAGALGNPMAAAFCASSFGWPGVFYSIATIGTLWCVLWFFTSTDHPKNCKRISDKEYAYLTNNIMHSHNRAATASSVPYARIFTSSPFLAQLLCFYITNLTITLFHFYVPSFLKDILYLGVIANGTFSSLPNVVNLVVKIIWSLLMDRLKAKKVITPTFAGKEQFTDRDESMLHMVIVRHFCLILASFGSAVAFFLVALLVDCTTPVLALVLFCVMYGAMGGFSSGFYTSLLSLAPRYTSTMSAISLFVGMLGRLSAPPLVQFVKKTGTLGEWRILFCIVGACNVVAGTVFLFFGSGDVQEWGRDDEHVNENSSEKLDEITLIEGKRAESLRV</sequence>
<evidence type="ECO:0000256" key="3">
    <source>
        <dbReference type="ARBA" id="ARBA00022989"/>
    </source>
</evidence>
<dbReference type="GO" id="GO:0022857">
    <property type="term" value="F:transmembrane transporter activity"/>
    <property type="evidence" value="ECO:0007669"/>
    <property type="project" value="InterPro"/>
</dbReference>
<dbReference type="InterPro" id="IPR020846">
    <property type="entry name" value="MFS_dom"/>
</dbReference>
<evidence type="ECO:0000313" key="8">
    <source>
        <dbReference type="WBParaSite" id="HPBE_0001173801-mRNA-1"/>
    </source>
</evidence>
<dbReference type="GO" id="GO:0006820">
    <property type="term" value="P:monoatomic anion transport"/>
    <property type="evidence" value="ECO:0007669"/>
    <property type="project" value="TreeGrafter"/>
</dbReference>
<dbReference type="WBParaSite" id="HPBE_0001173801-mRNA-1">
    <property type="protein sequence ID" value="HPBE_0001173801-mRNA-1"/>
    <property type="gene ID" value="HPBE_0001173801"/>
</dbReference>
<comment type="subcellular location">
    <subcellularLocation>
        <location evidence="1">Membrane</location>
        <topology evidence="1">Multi-pass membrane protein</topology>
    </subcellularLocation>
</comment>
<dbReference type="PANTHER" id="PTHR11662">
    <property type="entry name" value="SOLUTE CARRIER FAMILY 17"/>
    <property type="match status" value="1"/>
</dbReference>
<protein>
    <submittedName>
        <fullName evidence="8">MFS domain-containing protein</fullName>
    </submittedName>
</protein>
<evidence type="ECO:0000313" key="7">
    <source>
        <dbReference type="Proteomes" id="UP000050761"/>
    </source>
</evidence>
<gene>
    <name evidence="6" type="ORF">HPBE_LOCUS11739</name>
</gene>
<reference evidence="6 7" key="1">
    <citation type="submission" date="2018-11" db="EMBL/GenBank/DDBJ databases">
        <authorList>
            <consortium name="Pathogen Informatics"/>
        </authorList>
    </citation>
    <scope>NUCLEOTIDE SEQUENCE [LARGE SCALE GENOMIC DNA]</scope>
</reference>
<name>A0A3P8AET6_HELPZ</name>
<evidence type="ECO:0000256" key="1">
    <source>
        <dbReference type="ARBA" id="ARBA00004141"/>
    </source>
</evidence>
<dbReference type="PROSITE" id="PS50850">
    <property type="entry name" value="MFS"/>
    <property type="match status" value="1"/>
</dbReference>
<dbReference type="InterPro" id="IPR036259">
    <property type="entry name" value="MFS_trans_sf"/>
</dbReference>
<reference evidence="8" key="2">
    <citation type="submission" date="2019-09" db="UniProtKB">
        <authorList>
            <consortium name="WormBaseParasite"/>
        </authorList>
    </citation>
    <scope>IDENTIFICATION</scope>
</reference>
<dbReference type="PANTHER" id="PTHR11662:SF444">
    <property type="entry name" value="MAJOR FACILITATOR SUPERFAMILY (MFS) PROFILE DOMAIN-CONTAINING PROTEIN"/>
    <property type="match status" value="1"/>
</dbReference>
<dbReference type="GO" id="GO:0016020">
    <property type="term" value="C:membrane"/>
    <property type="evidence" value="ECO:0007669"/>
    <property type="project" value="UniProtKB-SubCell"/>
</dbReference>
<dbReference type="SUPFAM" id="SSF103473">
    <property type="entry name" value="MFS general substrate transporter"/>
    <property type="match status" value="1"/>
</dbReference>
<evidence type="ECO:0000256" key="4">
    <source>
        <dbReference type="ARBA" id="ARBA00023136"/>
    </source>
</evidence>
<keyword evidence="4" id="KW-0472">Membrane</keyword>
<keyword evidence="3" id="KW-1133">Transmembrane helix</keyword>
<accession>A0A3P8AET6</accession>
<keyword evidence="2" id="KW-0812">Transmembrane</keyword>
<dbReference type="EMBL" id="UZAH01027212">
    <property type="protein sequence ID" value="VDO89663.1"/>
    <property type="molecule type" value="Genomic_DNA"/>
</dbReference>
<proteinExistence type="predicted"/>
<feature type="domain" description="Major facilitator superfamily (MFS) profile" evidence="5">
    <location>
        <begin position="1"/>
        <end position="483"/>
    </location>
</feature>
<keyword evidence="7" id="KW-1185">Reference proteome</keyword>
<dbReference type="InterPro" id="IPR011701">
    <property type="entry name" value="MFS"/>
</dbReference>
<dbReference type="InterPro" id="IPR050382">
    <property type="entry name" value="MFS_Na/Anion_cotransporter"/>
</dbReference>
<dbReference type="FunFam" id="1.20.1250.20:FF:000355">
    <property type="entry name" value="SLC (SoLute Carrier) homolog"/>
    <property type="match status" value="1"/>
</dbReference>
<dbReference type="Gene3D" id="1.20.1250.20">
    <property type="entry name" value="MFS general substrate transporter like domains"/>
    <property type="match status" value="2"/>
</dbReference>
<dbReference type="Proteomes" id="UP000050761">
    <property type="component" value="Unassembled WGS sequence"/>
</dbReference>
<dbReference type="AlphaFoldDB" id="A0A3P8AET6"/>